<reference evidence="1 2" key="1">
    <citation type="submission" date="2019-07" db="EMBL/GenBank/DDBJ databases">
        <title>WGS assembly of Gossypium tomentosum.</title>
        <authorList>
            <person name="Chen Z.J."/>
            <person name="Sreedasyam A."/>
            <person name="Ando A."/>
            <person name="Song Q."/>
            <person name="De L."/>
            <person name="Hulse-Kemp A."/>
            <person name="Ding M."/>
            <person name="Ye W."/>
            <person name="Kirkbride R."/>
            <person name="Jenkins J."/>
            <person name="Plott C."/>
            <person name="Lovell J."/>
            <person name="Lin Y.-M."/>
            <person name="Vaughn R."/>
            <person name="Liu B."/>
            <person name="Li W."/>
            <person name="Simpson S."/>
            <person name="Scheffler B."/>
            <person name="Saski C."/>
            <person name="Grover C."/>
            <person name="Hu G."/>
            <person name="Conover J."/>
            <person name="Carlson J."/>
            <person name="Shu S."/>
            <person name="Boston L."/>
            <person name="Williams M."/>
            <person name="Peterson D."/>
            <person name="Mcgee K."/>
            <person name="Jones D."/>
            <person name="Wendel J."/>
            <person name="Stelly D."/>
            <person name="Grimwood J."/>
            <person name="Schmutz J."/>
        </authorList>
    </citation>
    <scope>NUCLEOTIDE SEQUENCE [LARGE SCALE GENOMIC DNA]</scope>
    <source>
        <strain evidence="1">7179.01</strain>
    </source>
</reference>
<accession>A0A5D2Q839</accession>
<evidence type="ECO:0000313" key="2">
    <source>
        <dbReference type="Proteomes" id="UP000322667"/>
    </source>
</evidence>
<evidence type="ECO:0000313" key="1">
    <source>
        <dbReference type="EMBL" id="TYI23660.1"/>
    </source>
</evidence>
<sequence length="91" mass="9918">MSLIIAPITDLSISVLWHFLITVLESPTTSILLKPIKIPNFTSCNPTCTSAVNGVAISKGVTFDAKISPFSFRTIKPETDLEYCWSKAASK</sequence>
<proteinExistence type="predicted"/>
<name>A0A5D2Q839_GOSTO</name>
<protein>
    <submittedName>
        <fullName evidence="1">Uncharacterized protein</fullName>
    </submittedName>
</protein>
<dbReference type="Proteomes" id="UP000322667">
    <property type="component" value="Chromosome A06"/>
</dbReference>
<dbReference type="AlphaFoldDB" id="A0A5D2Q839"/>
<organism evidence="1 2">
    <name type="scientific">Gossypium tomentosum</name>
    <name type="common">Hawaiian cotton</name>
    <name type="synonym">Gossypium sandvicense</name>
    <dbReference type="NCBI Taxonomy" id="34277"/>
    <lineage>
        <taxon>Eukaryota</taxon>
        <taxon>Viridiplantae</taxon>
        <taxon>Streptophyta</taxon>
        <taxon>Embryophyta</taxon>
        <taxon>Tracheophyta</taxon>
        <taxon>Spermatophyta</taxon>
        <taxon>Magnoliopsida</taxon>
        <taxon>eudicotyledons</taxon>
        <taxon>Gunneridae</taxon>
        <taxon>Pentapetalae</taxon>
        <taxon>rosids</taxon>
        <taxon>malvids</taxon>
        <taxon>Malvales</taxon>
        <taxon>Malvaceae</taxon>
        <taxon>Malvoideae</taxon>
        <taxon>Gossypium</taxon>
    </lineage>
</organism>
<keyword evidence="2" id="KW-1185">Reference proteome</keyword>
<dbReference type="EMBL" id="CM017615">
    <property type="protein sequence ID" value="TYI23660.1"/>
    <property type="molecule type" value="Genomic_DNA"/>
</dbReference>
<gene>
    <name evidence="1" type="ORF">ES332_A06G180200v1</name>
</gene>